<gene>
    <name evidence="2" type="ORF">FD20_GL000006</name>
</gene>
<dbReference type="AlphaFoldDB" id="A0A0R1QD41"/>
<keyword evidence="1" id="KW-0472">Membrane</keyword>
<keyword evidence="3" id="KW-1185">Reference proteome</keyword>
<feature type="transmembrane region" description="Helical" evidence="1">
    <location>
        <begin position="42"/>
        <end position="60"/>
    </location>
</feature>
<feature type="transmembrane region" description="Helical" evidence="1">
    <location>
        <begin position="6"/>
        <end position="30"/>
    </location>
</feature>
<name>A0A0R1QD41_9LACO</name>
<sequence length="172" mass="19882">MITLAIILDILAQIIGRTPFWVWIVLFILIKRGIKLSQDNSVSLKRTVIMPFIFICWGLDRVLESFKYPLLTLILYVPMILVGAFFGYLLYRKRKYYVKDNILFQEGSWLPLTIILINFSFKYILNVYMSVNTESMGMLNFNLIYAIISGATVGLFLGSLFKAYRAKQLLVG</sequence>
<evidence type="ECO:0000313" key="3">
    <source>
        <dbReference type="Proteomes" id="UP000051155"/>
    </source>
</evidence>
<feature type="transmembrane region" description="Helical" evidence="1">
    <location>
        <begin position="143"/>
        <end position="161"/>
    </location>
</feature>
<comment type="caution">
    <text evidence="2">The sequence shown here is derived from an EMBL/GenBank/DDBJ whole genome shotgun (WGS) entry which is preliminary data.</text>
</comment>
<reference evidence="2 3" key="1">
    <citation type="journal article" date="2015" name="Genome Announc.">
        <title>Expanding the biotechnology potential of lactobacilli through comparative genomics of 213 strains and associated genera.</title>
        <authorList>
            <person name="Sun Z."/>
            <person name="Harris H.M."/>
            <person name="McCann A."/>
            <person name="Guo C."/>
            <person name="Argimon S."/>
            <person name="Zhang W."/>
            <person name="Yang X."/>
            <person name="Jeffery I.B."/>
            <person name="Cooney J.C."/>
            <person name="Kagawa T.F."/>
            <person name="Liu W."/>
            <person name="Song Y."/>
            <person name="Salvetti E."/>
            <person name="Wrobel A."/>
            <person name="Rasinkangas P."/>
            <person name="Parkhill J."/>
            <person name="Rea M.C."/>
            <person name="O'Sullivan O."/>
            <person name="Ritari J."/>
            <person name="Douillard F.P."/>
            <person name="Paul Ross R."/>
            <person name="Yang R."/>
            <person name="Briner A.E."/>
            <person name="Felis G.E."/>
            <person name="de Vos W.M."/>
            <person name="Barrangou R."/>
            <person name="Klaenhammer T.R."/>
            <person name="Caufield P.W."/>
            <person name="Cui Y."/>
            <person name="Zhang H."/>
            <person name="O'Toole P.W."/>
        </authorList>
    </citation>
    <scope>NUCLEOTIDE SEQUENCE [LARGE SCALE GENOMIC DNA]</scope>
    <source>
        <strain evidence="2 3">DSM 19971</strain>
    </source>
</reference>
<evidence type="ECO:0008006" key="4">
    <source>
        <dbReference type="Google" id="ProtNLM"/>
    </source>
</evidence>
<dbReference type="EMBL" id="AZEG01000001">
    <property type="protein sequence ID" value="KRL38971.1"/>
    <property type="molecule type" value="Genomic_DNA"/>
</dbReference>
<dbReference type="STRING" id="1423812.FD20_GL000006"/>
<evidence type="ECO:0000256" key="1">
    <source>
        <dbReference type="SAM" id="Phobius"/>
    </source>
</evidence>
<keyword evidence="1" id="KW-0812">Transmembrane</keyword>
<feature type="transmembrane region" description="Helical" evidence="1">
    <location>
        <begin position="66"/>
        <end position="91"/>
    </location>
</feature>
<keyword evidence="1" id="KW-1133">Transmembrane helix</keyword>
<evidence type="ECO:0000313" key="2">
    <source>
        <dbReference type="EMBL" id="KRL38971.1"/>
    </source>
</evidence>
<dbReference type="Proteomes" id="UP000051155">
    <property type="component" value="Unassembled WGS sequence"/>
</dbReference>
<proteinExistence type="predicted"/>
<accession>A0A0R1QD41</accession>
<dbReference type="PATRIC" id="fig|1423812.3.peg.7"/>
<organism evidence="2 3">
    <name type="scientific">Liquorilactobacillus uvarum DSM 19971</name>
    <dbReference type="NCBI Taxonomy" id="1423812"/>
    <lineage>
        <taxon>Bacteria</taxon>
        <taxon>Bacillati</taxon>
        <taxon>Bacillota</taxon>
        <taxon>Bacilli</taxon>
        <taxon>Lactobacillales</taxon>
        <taxon>Lactobacillaceae</taxon>
        <taxon>Liquorilactobacillus</taxon>
    </lineage>
</organism>
<feature type="transmembrane region" description="Helical" evidence="1">
    <location>
        <begin position="112"/>
        <end position="131"/>
    </location>
</feature>
<protein>
    <recommendedName>
        <fullName evidence="4">DUF1453 domain-containing protein</fullName>
    </recommendedName>
</protein>